<keyword evidence="3" id="KW-1185">Reference proteome</keyword>
<evidence type="ECO:0000259" key="1">
    <source>
        <dbReference type="Pfam" id="PF03364"/>
    </source>
</evidence>
<gene>
    <name evidence="2" type="ORF">AB6A68_04605</name>
</gene>
<dbReference type="RefSeq" id="WP_298382898.1">
    <property type="nucleotide sequence ID" value="NZ_JBFSHR010000011.1"/>
</dbReference>
<name>A0ABV3Y2C4_9ACTN</name>
<evidence type="ECO:0000313" key="2">
    <source>
        <dbReference type="EMBL" id="MEX6429116.1"/>
    </source>
</evidence>
<organism evidence="2 3">
    <name type="scientific">Ferrimicrobium acidiphilum</name>
    <dbReference type="NCBI Taxonomy" id="121039"/>
    <lineage>
        <taxon>Bacteria</taxon>
        <taxon>Bacillati</taxon>
        <taxon>Actinomycetota</taxon>
        <taxon>Acidimicrobiia</taxon>
        <taxon>Acidimicrobiales</taxon>
        <taxon>Acidimicrobiaceae</taxon>
        <taxon>Ferrimicrobium</taxon>
    </lineage>
</organism>
<dbReference type="Gene3D" id="3.30.530.20">
    <property type="match status" value="1"/>
</dbReference>
<dbReference type="Proteomes" id="UP001560267">
    <property type="component" value="Unassembled WGS sequence"/>
</dbReference>
<accession>A0ABV3Y2C4</accession>
<dbReference type="PANTHER" id="PTHR39683:SF4">
    <property type="entry name" value="COENZYME Q-BINDING PROTEIN COQ10 START DOMAIN-CONTAINING PROTEIN"/>
    <property type="match status" value="1"/>
</dbReference>
<reference evidence="2 3" key="1">
    <citation type="submission" date="2024-07" db="EMBL/GenBank/DDBJ databases">
        <title>Draft Genome Sequence of Ferrimicrobium acidiphilum Strain YE2023, Isolated from a Pulp of Bioleach Reactor.</title>
        <authorList>
            <person name="Elkina Y.A."/>
            <person name="Bulaeva A.G."/>
            <person name="Beletsky A.V."/>
            <person name="Mardanov A.V."/>
        </authorList>
    </citation>
    <scope>NUCLEOTIDE SEQUENCE [LARGE SCALE GENOMIC DNA]</scope>
    <source>
        <strain evidence="2 3">YE2023</strain>
    </source>
</reference>
<protein>
    <submittedName>
        <fullName evidence="2">SRPBCC family protein</fullName>
    </submittedName>
</protein>
<proteinExistence type="predicted"/>
<feature type="domain" description="Coenzyme Q-binding protein COQ10 START" evidence="1">
    <location>
        <begin position="10"/>
        <end position="138"/>
    </location>
</feature>
<dbReference type="InterPro" id="IPR023393">
    <property type="entry name" value="START-like_dom_sf"/>
</dbReference>
<comment type="caution">
    <text evidence="2">The sequence shown here is derived from an EMBL/GenBank/DDBJ whole genome shotgun (WGS) entry which is preliminary data.</text>
</comment>
<dbReference type="SUPFAM" id="SSF55961">
    <property type="entry name" value="Bet v1-like"/>
    <property type="match status" value="1"/>
</dbReference>
<dbReference type="EMBL" id="JBFSHR010000011">
    <property type="protein sequence ID" value="MEX6429116.1"/>
    <property type="molecule type" value="Genomic_DNA"/>
</dbReference>
<dbReference type="Pfam" id="PF03364">
    <property type="entry name" value="Polyketide_cyc"/>
    <property type="match status" value="1"/>
</dbReference>
<dbReference type="PANTHER" id="PTHR39683">
    <property type="entry name" value="CONSERVED PROTEIN TB16.3"/>
    <property type="match status" value="1"/>
</dbReference>
<evidence type="ECO:0000313" key="3">
    <source>
        <dbReference type="Proteomes" id="UP001560267"/>
    </source>
</evidence>
<dbReference type="InterPro" id="IPR005031">
    <property type="entry name" value="COQ10_START"/>
</dbReference>
<sequence>MDATSDSKEIAASVDACFQAVIDVESYPRWASDVRDVQVIERDEVGRPLEVAFRTGAFGRSASYSLRYDYSDAPHSIRWSQVAGDITSRMDGRYIFAEGANGATEVTYELAAELVVPLPSFVKRRAEVKIIRTALDDLAERVSSHATGKTADGARG</sequence>